<evidence type="ECO:0000259" key="4">
    <source>
        <dbReference type="Pfam" id="PF07687"/>
    </source>
</evidence>
<dbReference type="EMBL" id="MQSV01000007">
    <property type="protein sequence ID" value="OKL45966.1"/>
    <property type="molecule type" value="Genomic_DNA"/>
</dbReference>
<dbReference type="InterPro" id="IPR002933">
    <property type="entry name" value="Peptidase_M20"/>
</dbReference>
<dbReference type="PANTHER" id="PTHR43270">
    <property type="entry name" value="BETA-ALA-HIS DIPEPTIDASE"/>
    <property type="match status" value="1"/>
</dbReference>
<keyword evidence="1" id="KW-0645">Protease</keyword>
<name>A0A1Q5PJB6_9ACTO</name>
<evidence type="ECO:0000256" key="1">
    <source>
        <dbReference type="ARBA" id="ARBA00022670"/>
    </source>
</evidence>
<dbReference type="Gene3D" id="3.40.630.10">
    <property type="entry name" value="Zn peptidases"/>
    <property type="match status" value="1"/>
</dbReference>
<dbReference type="SUPFAM" id="SSF53187">
    <property type="entry name" value="Zn-dependent exopeptidases"/>
    <property type="match status" value="1"/>
</dbReference>
<dbReference type="InterPro" id="IPR011650">
    <property type="entry name" value="Peptidase_M20_dimer"/>
</dbReference>
<dbReference type="GO" id="GO:0006508">
    <property type="term" value="P:proteolysis"/>
    <property type="evidence" value="ECO:0007669"/>
    <property type="project" value="UniProtKB-KW"/>
</dbReference>
<protein>
    <submittedName>
        <fullName evidence="5">Dipeptidase</fullName>
    </submittedName>
</protein>
<keyword evidence="3" id="KW-0378">Hydrolase</keyword>
<dbReference type="GO" id="GO:0046872">
    <property type="term" value="F:metal ion binding"/>
    <property type="evidence" value="ECO:0007669"/>
    <property type="project" value="UniProtKB-KW"/>
</dbReference>
<evidence type="ECO:0000313" key="6">
    <source>
        <dbReference type="Proteomes" id="UP000186785"/>
    </source>
</evidence>
<evidence type="ECO:0000256" key="3">
    <source>
        <dbReference type="ARBA" id="ARBA00022801"/>
    </source>
</evidence>
<proteinExistence type="predicted"/>
<dbReference type="AlphaFoldDB" id="A0A1Q5PJB6"/>
<dbReference type="NCBIfam" id="NF005914">
    <property type="entry name" value="PRK07907.1"/>
    <property type="match status" value="1"/>
</dbReference>
<dbReference type="Pfam" id="PF07687">
    <property type="entry name" value="M20_dimer"/>
    <property type="match status" value="1"/>
</dbReference>
<comment type="caution">
    <text evidence="5">The sequence shown here is derived from an EMBL/GenBank/DDBJ whole genome shotgun (WGS) entry which is preliminary data.</text>
</comment>
<dbReference type="Proteomes" id="UP000186785">
    <property type="component" value="Unassembled WGS sequence"/>
</dbReference>
<keyword evidence="6" id="KW-1185">Reference proteome</keyword>
<evidence type="ECO:0000313" key="5">
    <source>
        <dbReference type="EMBL" id="OKL45966.1"/>
    </source>
</evidence>
<dbReference type="InterPro" id="IPR051458">
    <property type="entry name" value="Cyt/Met_Dipeptidase"/>
</dbReference>
<feature type="domain" description="Peptidase M20 dimerisation" evidence="4">
    <location>
        <begin position="207"/>
        <end position="353"/>
    </location>
</feature>
<evidence type="ECO:0000256" key="2">
    <source>
        <dbReference type="ARBA" id="ARBA00022723"/>
    </source>
</evidence>
<dbReference type="Pfam" id="PF01546">
    <property type="entry name" value="Peptidase_M20"/>
    <property type="match status" value="1"/>
</dbReference>
<dbReference type="STRING" id="1921764.BSR28_04565"/>
<dbReference type="Gene3D" id="3.30.70.360">
    <property type="match status" value="1"/>
</dbReference>
<gene>
    <name evidence="5" type="ORF">BSR29_08265</name>
</gene>
<sequence length="460" mass="49219">MSMTFDDELKTRVESQFPNIVEQLKTLIRIPSVSSDSFDQAPVAQSAEQVRAFFAELGGETSIRSCPGENGWEGRPAVIAKFPATSVKPEAAPTVLLYAHHDVQPGGDPEKWTVTTPFEPVEKDGRLYGRGSSDDGAGIAVHLGSISALGNDRNVNIVVFIEGEEEVGSPSFNNFLEENREDLKANLIVVTDSDNWKAGHPAITTTLRGVAQVTVELQVLDHALHSGMFGGPILDAVTLSSRLIATLHDEDGSVAVEGLVSRETADVDYPEADFRNDTGLLDGVQLAGRGALASRLWTQPAISIIGMDTTSVANASNTIIPSCRFVVSMRVAPGQDANEARQKLTEHLIKHTPFGAKIEISDGEAGPAYQAEDNQYLATLRECLAASWGREPVDIGVGGSIPFIADFQRAFPEAAVVVTGVEDPLTNAHSEDESQDLDDLQKAILAEALLLNKVGNGVNN</sequence>
<reference evidence="5 6" key="1">
    <citation type="submission" date="2016-11" db="EMBL/GenBank/DDBJ databases">
        <title>Actinomyces gypaetusis sp. nov. isolated from the vulture Gypaetus barbatus in Qinghai Tibet Plateau China.</title>
        <authorList>
            <person name="Meng X."/>
        </authorList>
    </citation>
    <scope>NUCLEOTIDE SEQUENCE [LARGE SCALE GENOMIC DNA]</scope>
    <source>
        <strain evidence="5 6">VUL4_2</strain>
    </source>
</reference>
<organism evidence="5 6">
    <name type="scientific">Boudabousia liubingyangii</name>
    <dbReference type="NCBI Taxonomy" id="1921764"/>
    <lineage>
        <taxon>Bacteria</taxon>
        <taxon>Bacillati</taxon>
        <taxon>Actinomycetota</taxon>
        <taxon>Actinomycetes</taxon>
        <taxon>Actinomycetales</taxon>
        <taxon>Actinomycetaceae</taxon>
        <taxon>Boudabousia</taxon>
    </lineage>
</organism>
<keyword evidence="2" id="KW-0479">Metal-binding</keyword>
<accession>A0A1Q5PJB6</accession>
<dbReference type="GO" id="GO:0008233">
    <property type="term" value="F:peptidase activity"/>
    <property type="evidence" value="ECO:0007669"/>
    <property type="project" value="UniProtKB-KW"/>
</dbReference>
<dbReference type="PANTHER" id="PTHR43270:SF12">
    <property type="entry name" value="SUCCINYL-DIAMINOPIMELATE DESUCCINYLASE"/>
    <property type="match status" value="1"/>
</dbReference>